<protein>
    <submittedName>
        <fullName evidence="2">Uncharacterized protein</fullName>
    </submittedName>
</protein>
<organism evidence="2">
    <name type="scientific">Pyricularia oryzae (strain Y34)</name>
    <name type="common">Rice blast fungus</name>
    <name type="synonym">Magnaporthe oryzae</name>
    <dbReference type="NCBI Taxonomy" id="1143189"/>
    <lineage>
        <taxon>Eukaryota</taxon>
        <taxon>Fungi</taxon>
        <taxon>Dikarya</taxon>
        <taxon>Ascomycota</taxon>
        <taxon>Pezizomycotina</taxon>
        <taxon>Sordariomycetes</taxon>
        <taxon>Sordariomycetidae</taxon>
        <taxon>Magnaporthales</taxon>
        <taxon>Pyriculariaceae</taxon>
        <taxon>Pyricularia</taxon>
    </lineage>
</organism>
<reference evidence="2" key="1">
    <citation type="journal article" date="2012" name="PLoS Genet.">
        <title>Comparative analysis of the genomes of two field isolates of the rice blast fungus Magnaporthe oryzae.</title>
        <authorList>
            <person name="Xue M."/>
            <person name="Yang J."/>
            <person name="Li Z."/>
            <person name="Hu S."/>
            <person name="Yao N."/>
            <person name="Dean R.A."/>
            <person name="Zhao W."/>
            <person name="Shen M."/>
            <person name="Zhang H."/>
            <person name="Li C."/>
            <person name="Liu L."/>
            <person name="Cao L."/>
            <person name="Xu X."/>
            <person name="Xing Y."/>
            <person name="Hsiang T."/>
            <person name="Zhang Z."/>
            <person name="Xu J.R."/>
            <person name="Peng Y.L."/>
        </authorList>
    </citation>
    <scope>NUCLEOTIDE SEQUENCE</scope>
    <source>
        <strain evidence="2">Y34</strain>
    </source>
</reference>
<dbReference type="InterPro" id="IPR052965">
    <property type="entry name" value="Pigment-catalase-like"/>
</dbReference>
<dbReference type="PANTHER" id="PTHR31694:SF8">
    <property type="entry name" value="STRESS RESPONSE PROTEIN RDS1P"/>
    <property type="match status" value="1"/>
</dbReference>
<dbReference type="Proteomes" id="UP000011086">
    <property type="component" value="Unassembled WGS sequence"/>
</dbReference>
<dbReference type="PANTHER" id="PTHR31694">
    <property type="entry name" value="DESICCATION-LIKE PROTEIN"/>
    <property type="match status" value="1"/>
</dbReference>
<feature type="signal peptide" evidence="1">
    <location>
        <begin position="1"/>
        <end position="21"/>
    </location>
</feature>
<proteinExistence type="predicted"/>
<gene>
    <name evidence="2" type="ORF">OOU_Y34scaffold00492g6</name>
</gene>
<sequence>MPSIIKTAGLAFAGLAAFASALPSQSRFFSRSTYEKRQAAPPAAADPAGGLTDVDILQFALTLEHLEAAFYQQGFAKFPAAQFQALGATPQQVTDLLGVGASEQAHVTFLQSAIAQAGTKPVQPCKYNFKFTDAAGMLGTASVLESVGVSAYLGAAPLVKDKSILSAAGSILTIEARHQTAINIVSQLAGSPGAFDAPLGPREVFSLAAPFIESCPDGSNLAIKAFPSLAMAPGTKATALSAGNTLNIQSDQAQGAQFCGFTNGQIIGGTAFAPFTAGAGCVIPQNLAGIVYVTLTNQAPLTGKLTEDMIVAGPMVVNLAPGSL</sequence>
<evidence type="ECO:0000256" key="1">
    <source>
        <dbReference type="SAM" id="SignalP"/>
    </source>
</evidence>
<dbReference type="Pfam" id="PF13668">
    <property type="entry name" value="Ferritin_2"/>
    <property type="match status" value="1"/>
</dbReference>
<keyword evidence="1" id="KW-0732">Signal</keyword>
<dbReference type="Gene3D" id="1.20.1260.10">
    <property type="match status" value="1"/>
</dbReference>
<dbReference type="AlphaFoldDB" id="A0AA97PM07"/>
<name>A0AA97PM07_PYRO3</name>
<dbReference type="InterPro" id="IPR012347">
    <property type="entry name" value="Ferritin-like"/>
</dbReference>
<dbReference type="InterPro" id="IPR009078">
    <property type="entry name" value="Ferritin-like_SF"/>
</dbReference>
<evidence type="ECO:0000313" key="2">
    <source>
        <dbReference type="EMBL" id="ELQ39572.1"/>
    </source>
</evidence>
<accession>A0AA97PM07</accession>
<dbReference type="EMBL" id="JH793446">
    <property type="protein sequence ID" value="ELQ39572.1"/>
    <property type="molecule type" value="Genomic_DNA"/>
</dbReference>
<feature type="chain" id="PRO_5041731547" evidence="1">
    <location>
        <begin position="22"/>
        <end position="324"/>
    </location>
</feature>
<dbReference type="SUPFAM" id="SSF47240">
    <property type="entry name" value="Ferritin-like"/>
    <property type="match status" value="1"/>
</dbReference>
<dbReference type="CDD" id="cd00657">
    <property type="entry name" value="Ferritin_like"/>
    <property type="match status" value="1"/>
</dbReference>
<dbReference type="SMR" id="A0AA97PM07"/>